<keyword evidence="1" id="KW-0732">Signal</keyword>
<dbReference type="PANTHER" id="PTHR38121:SF2">
    <property type="entry name" value="ACYLTRANSFERASE 3 DOMAIN-CONTAINING PROTEIN"/>
    <property type="match status" value="1"/>
</dbReference>
<comment type="caution">
    <text evidence="3">The sequence shown here is derived from an EMBL/GenBank/DDBJ whole genome shotgun (WGS) entry which is preliminary data.</text>
</comment>
<dbReference type="PANTHER" id="PTHR38121">
    <property type="entry name" value="GH16 DOMAIN-CONTAINING PROTEIN"/>
    <property type="match status" value="1"/>
</dbReference>
<evidence type="ECO:0000259" key="2">
    <source>
        <dbReference type="PROSITE" id="PS51762"/>
    </source>
</evidence>
<feature type="domain" description="GH16" evidence="2">
    <location>
        <begin position="38"/>
        <end position="267"/>
    </location>
</feature>
<protein>
    <submittedName>
        <fullName evidence="3">Glycoside hydrolase family 16 protein</fullName>
    </submittedName>
</protein>
<dbReference type="AlphaFoldDB" id="A0A9P4S6P4"/>
<accession>A0A9P4S6P4</accession>
<feature type="chain" id="PRO_5040187812" evidence="1">
    <location>
        <begin position="21"/>
        <end position="267"/>
    </location>
</feature>
<keyword evidence="4" id="KW-1185">Reference proteome</keyword>
<evidence type="ECO:0000256" key="1">
    <source>
        <dbReference type="SAM" id="SignalP"/>
    </source>
</evidence>
<dbReference type="GO" id="GO:0004553">
    <property type="term" value="F:hydrolase activity, hydrolyzing O-glycosyl compounds"/>
    <property type="evidence" value="ECO:0007669"/>
    <property type="project" value="InterPro"/>
</dbReference>
<organism evidence="3 4">
    <name type="scientific">Patellaria atrata CBS 101060</name>
    <dbReference type="NCBI Taxonomy" id="1346257"/>
    <lineage>
        <taxon>Eukaryota</taxon>
        <taxon>Fungi</taxon>
        <taxon>Dikarya</taxon>
        <taxon>Ascomycota</taxon>
        <taxon>Pezizomycotina</taxon>
        <taxon>Dothideomycetes</taxon>
        <taxon>Dothideomycetes incertae sedis</taxon>
        <taxon>Patellariales</taxon>
        <taxon>Patellariaceae</taxon>
        <taxon>Patellaria</taxon>
    </lineage>
</organism>
<dbReference type="InterPro" id="IPR013320">
    <property type="entry name" value="ConA-like_dom_sf"/>
</dbReference>
<reference evidence="3" key="1">
    <citation type="journal article" date="2020" name="Stud. Mycol.">
        <title>101 Dothideomycetes genomes: a test case for predicting lifestyles and emergence of pathogens.</title>
        <authorList>
            <person name="Haridas S."/>
            <person name="Albert R."/>
            <person name="Binder M."/>
            <person name="Bloem J."/>
            <person name="Labutti K."/>
            <person name="Salamov A."/>
            <person name="Andreopoulos B."/>
            <person name="Baker S."/>
            <person name="Barry K."/>
            <person name="Bills G."/>
            <person name="Bluhm B."/>
            <person name="Cannon C."/>
            <person name="Castanera R."/>
            <person name="Culley D."/>
            <person name="Daum C."/>
            <person name="Ezra D."/>
            <person name="Gonzalez J."/>
            <person name="Henrissat B."/>
            <person name="Kuo A."/>
            <person name="Liang C."/>
            <person name="Lipzen A."/>
            <person name="Lutzoni F."/>
            <person name="Magnuson J."/>
            <person name="Mondo S."/>
            <person name="Nolan M."/>
            <person name="Ohm R."/>
            <person name="Pangilinan J."/>
            <person name="Park H.-J."/>
            <person name="Ramirez L."/>
            <person name="Alfaro M."/>
            <person name="Sun H."/>
            <person name="Tritt A."/>
            <person name="Yoshinaga Y."/>
            <person name="Zwiers L.-H."/>
            <person name="Turgeon B."/>
            <person name="Goodwin S."/>
            <person name="Spatafora J."/>
            <person name="Crous P."/>
            <person name="Grigoriev I."/>
        </authorList>
    </citation>
    <scope>NUCLEOTIDE SEQUENCE</scope>
    <source>
        <strain evidence="3">CBS 101060</strain>
    </source>
</reference>
<proteinExistence type="predicted"/>
<evidence type="ECO:0000313" key="3">
    <source>
        <dbReference type="EMBL" id="KAF2837084.1"/>
    </source>
</evidence>
<dbReference type="Gene3D" id="2.60.120.200">
    <property type="match status" value="1"/>
</dbReference>
<gene>
    <name evidence="3" type="ORF">M501DRAFT_996241</name>
</gene>
<dbReference type="InterPro" id="IPR000757">
    <property type="entry name" value="Beta-glucanase-like"/>
</dbReference>
<feature type="signal peptide" evidence="1">
    <location>
        <begin position="1"/>
        <end position="20"/>
    </location>
</feature>
<sequence>MASSTSVLALSLFAIRLAAGQGCFNVPDVGLFKHHDTFTFTGSSVPDGIYVSDGELVRDTQQPGTGATFDHIFNARNVRVRNGFLELVVPGRQTTSPLESGQVGTWADDMLYLSARTTATFSSVPGTCHGIFFYKDDCNEIDIEYLSDGRSLSNPPDHSTPLQYTNQDLQCNRDQNTHTTRPRPADATTALHEYRIDWTKGKVVFRTDGAVQTTFTSDVPSVGGTFLLNNWANGDPGWTLGPPASDSIFKVQKLEIFYNRTSDTGRC</sequence>
<dbReference type="Proteomes" id="UP000799429">
    <property type="component" value="Unassembled WGS sequence"/>
</dbReference>
<name>A0A9P4S6P4_9PEZI</name>
<dbReference type="PROSITE" id="PS51762">
    <property type="entry name" value="GH16_2"/>
    <property type="match status" value="1"/>
</dbReference>
<dbReference type="SUPFAM" id="SSF49899">
    <property type="entry name" value="Concanavalin A-like lectins/glucanases"/>
    <property type="match status" value="1"/>
</dbReference>
<dbReference type="GO" id="GO:0005975">
    <property type="term" value="P:carbohydrate metabolic process"/>
    <property type="evidence" value="ECO:0007669"/>
    <property type="project" value="InterPro"/>
</dbReference>
<dbReference type="CDD" id="cd00413">
    <property type="entry name" value="Glyco_hydrolase_16"/>
    <property type="match status" value="1"/>
</dbReference>
<dbReference type="Pfam" id="PF00722">
    <property type="entry name" value="Glyco_hydro_16"/>
    <property type="match status" value="1"/>
</dbReference>
<dbReference type="EMBL" id="MU006101">
    <property type="protein sequence ID" value="KAF2837084.1"/>
    <property type="molecule type" value="Genomic_DNA"/>
</dbReference>
<dbReference type="OrthoDB" id="4388755at2759"/>
<evidence type="ECO:0000313" key="4">
    <source>
        <dbReference type="Proteomes" id="UP000799429"/>
    </source>
</evidence>
<keyword evidence="3" id="KW-0378">Hydrolase</keyword>